<gene>
    <name evidence="2" type="ORF">M9R32_07515</name>
</gene>
<dbReference type="Proteomes" id="UP001152173">
    <property type="component" value="Unassembled WGS sequence"/>
</dbReference>
<accession>A0A9X3LHB8</accession>
<dbReference type="PANTHER" id="PTHR42678">
    <property type="entry name" value="AMIDASE"/>
    <property type="match status" value="1"/>
</dbReference>
<dbReference type="Pfam" id="PF01425">
    <property type="entry name" value="Amidase"/>
    <property type="match status" value="1"/>
</dbReference>
<dbReference type="InterPro" id="IPR036928">
    <property type="entry name" value="AS_sf"/>
</dbReference>
<sequence length="483" mass="52316">MNQAKRKKRIKDWLDEATIADMQEKMSCNEITSEDLVFMYLEVIAEKNPNLNAILEVNTKALQIAQALDDERAEKGPRSMLHGIPILIKDNIETGDNLHTSAGSLSLANHYAMKDATIVQKLRDAGAVILGKTNMTEWANFMSDHMTNGFSSRGGLVKNPYGPFDVGGSSSGSASAVASNCAAAAIGTETSGSILNPAAQNGLVGLKPTVGSISRAGIIPLSHTQDTAGPMTRTVEDALHIFTEIIGEDRLDPITRKSRHLEDVEWDKCLDLTGLAGKRIGIVRSIFENEISSELAEMFEQKIAVLRELGAEVIDGVELGCKEDDLGYAVLTHEFKADLNGYLANTHPSNPIRSLADVIQFNNEHPEETLQFGQVLLEKSQLTSGTLTEKAYIEALERNRYLAGEIALSKSLDDLELDALVFPQDHGCSIGAAAGTPSITVPAGFSKAGEPFGITFSGRAWSEPMLITMAYAFEQKVNARRKP</sequence>
<evidence type="ECO:0000259" key="1">
    <source>
        <dbReference type="Pfam" id="PF01425"/>
    </source>
</evidence>
<dbReference type="Gene3D" id="3.90.1300.10">
    <property type="entry name" value="Amidase signature (AS) domain"/>
    <property type="match status" value="1"/>
</dbReference>
<protein>
    <submittedName>
        <fullName evidence="2">Amidase family protein</fullName>
    </submittedName>
</protein>
<name>A0A9X3LHB8_9BACL</name>
<dbReference type="EMBL" id="JAMKBJ010000005">
    <property type="protein sequence ID" value="MCZ8537021.1"/>
    <property type="molecule type" value="Genomic_DNA"/>
</dbReference>
<dbReference type="RefSeq" id="WP_269926117.1">
    <property type="nucleotide sequence ID" value="NZ_JAMKBJ010000005.1"/>
</dbReference>
<evidence type="ECO:0000313" key="3">
    <source>
        <dbReference type="Proteomes" id="UP001152173"/>
    </source>
</evidence>
<comment type="caution">
    <text evidence="2">The sequence shown here is derived from an EMBL/GenBank/DDBJ whole genome shotgun (WGS) entry which is preliminary data.</text>
</comment>
<reference evidence="2" key="1">
    <citation type="submission" date="2022-05" db="EMBL/GenBank/DDBJ databases">
        <authorList>
            <person name="Colautti A."/>
            <person name="Iacumin L."/>
        </authorList>
    </citation>
    <scope>NUCLEOTIDE SEQUENCE</scope>
    <source>
        <strain evidence="2">SK 55</strain>
    </source>
</reference>
<dbReference type="PANTHER" id="PTHR42678:SF34">
    <property type="entry name" value="OS04G0183300 PROTEIN"/>
    <property type="match status" value="1"/>
</dbReference>
<evidence type="ECO:0000313" key="2">
    <source>
        <dbReference type="EMBL" id="MCZ8537021.1"/>
    </source>
</evidence>
<dbReference type="NCBIfam" id="NF005300">
    <property type="entry name" value="PRK06828.1"/>
    <property type="match status" value="1"/>
</dbReference>
<dbReference type="AlphaFoldDB" id="A0A9X3LHB8"/>
<dbReference type="InterPro" id="IPR023631">
    <property type="entry name" value="Amidase_dom"/>
</dbReference>
<organism evidence="2 3">
    <name type="scientific">Paenisporosarcina quisquiliarum</name>
    <dbReference type="NCBI Taxonomy" id="365346"/>
    <lineage>
        <taxon>Bacteria</taxon>
        <taxon>Bacillati</taxon>
        <taxon>Bacillota</taxon>
        <taxon>Bacilli</taxon>
        <taxon>Bacillales</taxon>
        <taxon>Caryophanaceae</taxon>
        <taxon>Paenisporosarcina</taxon>
    </lineage>
</organism>
<proteinExistence type="predicted"/>
<keyword evidence="3" id="KW-1185">Reference proteome</keyword>
<feature type="domain" description="Amidase" evidence="1">
    <location>
        <begin position="35"/>
        <end position="466"/>
    </location>
</feature>
<dbReference type="SUPFAM" id="SSF75304">
    <property type="entry name" value="Amidase signature (AS) enzymes"/>
    <property type="match status" value="1"/>
</dbReference>